<dbReference type="EMBL" id="BANC01000006">
    <property type="protein sequence ID" value="GAN78690.1"/>
    <property type="molecule type" value="Genomic_DNA"/>
</dbReference>
<proteinExistence type="predicted"/>
<name>A0A0D6PAB9_9PROT</name>
<protein>
    <submittedName>
        <fullName evidence="1">Uncharacterized protein</fullName>
    </submittedName>
</protein>
<reference evidence="1 2" key="1">
    <citation type="submission" date="2012-11" db="EMBL/GenBank/DDBJ databases">
        <title>Whole genome sequence of Acidocella aminolytica 101 = DSM 11237.</title>
        <authorList>
            <person name="Azuma Y."/>
            <person name="Higashiura N."/>
            <person name="Hirakawa H."/>
            <person name="Matsushita K."/>
        </authorList>
    </citation>
    <scope>NUCLEOTIDE SEQUENCE [LARGE SCALE GENOMIC DNA]</scope>
    <source>
        <strain evidence="2">101 / DSM 11237</strain>
    </source>
</reference>
<gene>
    <name evidence="1" type="ORF">Aam_006_004</name>
</gene>
<evidence type="ECO:0000313" key="2">
    <source>
        <dbReference type="Proteomes" id="UP000032668"/>
    </source>
</evidence>
<organism evidence="1 2">
    <name type="scientific">Acidocella aminolytica 101 = DSM 11237</name>
    <dbReference type="NCBI Taxonomy" id="1120923"/>
    <lineage>
        <taxon>Bacteria</taxon>
        <taxon>Pseudomonadati</taxon>
        <taxon>Pseudomonadota</taxon>
        <taxon>Alphaproteobacteria</taxon>
        <taxon>Acetobacterales</taxon>
        <taxon>Acidocellaceae</taxon>
        <taxon>Acidocella</taxon>
    </lineage>
</organism>
<accession>A0A0D6PAB9</accession>
<keyword evidence="2" id="KW-1185">Reference proteome</keyword>
<sequence length="57" mass="6430">MVERLGRWQFNVRLGHGGLDRRCDQRQALQLPQGCRIDRDLGKAAGRNKGEEAGKPD</sequence>
<dbReference type="AlphaFoldDB" id="A0A0D6PAB9"/>
<dbReference type="Proteomes" id="UP000032668">
    <property type="component" value="Unassembled WGS sequence"/>
</dbReference>
<evidence type="ECO:0000313" key="1">
    <source>
        <dbReference type="EMBL" id="GAN78690.1"/>
    </source>
</evidence>
<comment type="caution">
    <text evidence="1">The sequence shown here is derived from an EMBL/GenBank/DDBJ whole genome shotgun (WGS) entry which is preliminary data.</text>
</comment>